<sequence length="60" mass="7035">MYGYYAEWLIYEQLEKTITVIDKIDGGNGVNANYFVFKRFVVVLGVAWLSVERSRRLMVI</sequence>
<reference evidence="1 2" key="1">
    <citation type="submission" date="2018-03" db="EMBL/GenBank/DDBJ databases">
        <title>Whole genome sequencing of Histamine producing bacteria.</title>
        <authorList>
            <person name="Butler K."/>
        </authorList>
    </citation>
    <scope>NUCLEOTIDE SEQUENCE [LARGE SCALE GENOMIC DNA]</scope>
    <source>
        <strain evidence="1 2">ATCC 19614</strain>
    </source>
</reference>
<comment type="caution">
    <text evidence="1">The sequence shown here is derived from an EMBL/GenBank/DDBJ whole genome shotgun (WGS) entry which is preliminary data.</text>
</comment>
<keyword evidence="2" id="KW-1185">Reference proteome</keyword>
<accession>A0A2T3LES9</accession>
<protein>
    <submittedName>
        <fullName evidence="1">Uncharacterized protein</fullName>
    </submittedName>
</protein>
<proteinExistence type="predicted"/>
<dbReference type="Proteomes" id="UP000241803">
    <property type="component" value="Unassembled WGS sequence"/>
</dbReference>
<evidence type="ECO:0000313" key="1">
    <source>
        <dbReference type="EMBL" id="PSV49891.1"/>
    </source>
</evidence>
<dbReference type="AlphaFoldDB" id="A0A2T3LES9"/>
<evidence type="ECO:0000313" key="2">
    <source>
        <dbReference type="Proteomes" id="UP000241803"/>
    </source>
</evidence>
<name>A0A2T3LES9_9GAMM</name>
<gene>
    <name evidence="1" type="ORF">C9J47_04910</name>
</gene>
<organism evidence="1 2">
    <name type="scientific">Photobacterium indicum</name>
    <dbReference type="NCBI Taxonomy" id="81447"/>
    <lineage>
        <taxon>Bacteria</taxon>
        <taxon>Pseudomonadati</taxon>
        <taxon>Pseudomonadota</taxon>
        <taxon>Gammaproteobacteria</taxon>
        <taxon>Vibrionales</taxon>
        <taxon>Vibrionaceae</taxon>
        <taxon>Photobacterium</taxon>
    </lineage>
</organism>
<dbReference type="RefSeq" id="WP_107252489.1">
    <property type="nucleotide sequence ID" value="NZ_PYOC01000001.1"/>
</dbReference>
<dbReference type="EMBL" id="PYOC01000001">
    <property type="protein sequence ID" value="PSV49891.1"/>
    <property type="molecule type" value="Genomic_DNA"/>
</dbReference>